<keyword evidence="14" id="KW-1185">Reference proteome</keyword>
<dbReference type="GO" id="GO:0009279">
    <property type="term" value="C:cell outer membrane"/>
    <property type="evidence" value="ECO:0007669"/>
    <property type="project" value="UniProtKB-SubCell"/>
</dbReference>
<dbReference type="GO" id="GO:0015288">
    <property type="term" value="F:porin activity"/>
    <property type="evidence" value="ECO:0007669"/>
    <property type="project" value="UniProtKB-KW"/>
</dbReference>
<evidence type="ECO:0000313" key="13">
    <source>
        <dbReference type="EMBL" id="RUO40124.1"/>
    </source>
</evidence>
<evidence type="ECO:0000256" key="1">
    <source>
        <dbReference type="ARBA" id="ARBA00004571"/>
    </source>
</evidence>
<dbReference type="CDD" id="cd00342">
    <property type="entry name" value="gram_neg_porins"/>
    <property type="match status" value="1"/>
</dbReference>
<dbReference type="Proteomes" id="UP000286976">
    <property type="component" value="Unassembled WGS sequence"/>
</dbReference>
<keyword evidence="9" id="KW-0472">Membrane</keyword>
<dbReference type="AlphaFoldDB" id="A0A432X1E6"/>
<dbReference type="Gene3D" id="2.40.160.10">
    <property type="entry name" value="Porin"/>
    <property type="match status" value="1"/>
</dbReference>
<dbReference type="EMBL" id="PIPQ01000004">
    <property type="protein sequence ID" value="RUO40124.1"/>
    <property type="molecule type" value="Genomic_DNA"/>
</dbReference>
<evidence type="ECO:0000256" key="4">
    <source>
        <dbReference type="ARBA" id="ARBA00022452"/>
    </source>
</evidence>
<keyword evidence="4" id="KW-1134">Transmembrane beta strand</keyword>
<dbReference type="PANTHER" id="PTHR34501">
    <property type="entry name" value="PROTEIN YDDL-RELATED"/>
    <property type="match status" value="1"/>
</dbReference>
<protein>
    <recommendedName>
        <fullName evidence="12">Porin domain-containing protein</fullName>
    </recommendedName>
</protein>
<feature type="domain" description="Porin" evidence="12">
    <location>
        <begin position="12"/>
        <end position="309"/>
    </location>
</feature>
<evidence type="ECO:0000256" key="8">
    <source>
        <dbReference type="ARBA" id="ARBA00023114"/>
    </source>
</evidence>
<evidence type="ECO:0000256" key="2">
    <source>
        <dbReference type="ARBA" id="ARBA00011233"/>
    </source>
</evidence>
<evidence type="ECO:0000256" key="3">
    <source>
        <dbReference type="ARBA" id="ARBA00022448"/>
    </source>
</evidence>
<evidence type="ECO:0000259" key="12">
    <source>
        <dbReference type="Pfam" id="PF13609"/>
    </source>
</evidence>
<dbReference type="InterPro" id="IPR023614">
    <property type="entry name" value="Porin_dom_sf"/>
</dbReference>
<keyword evidence="10" id="KW-0998">Cell outer membrane</keyword>
<dbReference type="PANTHER" id="PTHR34501:SF9">
    <property type="entry name" value="MAJOR OUTER MEMBRANE PROTEIN P.IA"/>
    <property type="match status" value="1"/>
</dbReference>
<feature type="signal peptide" evidence="11">
    <location>
        <begin position="1"/>
        <end position="21"/>
    </location>
</feature>
<evidence type="ECO:0000256" key="11">
    <source>
        <dbReference type="SAM" id="SignalP"/>
    </source>
</evidence>
<name>A0A432X1E6_9GAMM</name>
<comment type="subunit">
    <text evidence="2">Homotrimer.</text>
</comment>
<sequence>MKKLAYLTIAGLTMFSAGVIAEDEIDLEFYGKAHVSAGYLYDGNNGGLNASSNSSRVGLKANYRVSETLELIGQVERGVDFTDGSSTFKARSSYLGLQGDWGTVRVGYYTSPTMALLSKVEEFRDRAGEGRNIVRQGAANLDRRLKSSVHYQSPNWQGFTFALQYGTTETTGTTSTDNDDDVINTSLTYQVNDWTFLAGYQHDNRDVSQTVKGTRLAAIRNGDGWRVAAITQYVDGLKDAGTVTPTSMTSWGVTGRYQLSNDLWLRGQVFAREYKDTQNESVLATIGVDRVLSSKLTWYGLATATQNKAGAAASVTGGGYGDSMAVVLGDDPFAISTGLIFKF</sequence>
<feature type="chain" id="PRO_5019046694" description="Porin domain-containing protein" evidence="11">
    <location>
        <begin position="22"/>
        <end position="343"/>
    </location>
</feature>
<dbReference type="InterPro" id="IPR033900">
    <property type="entry name" value="Gram_neg_porin_domain"/>
</dbReference>
<comment type="subcellular location">
    <subcellularLocation>
        <location evidence="1">Cell outer membrane</location>
        <topology evidence="1">Multi-pass membrane protein</topology>
    </subcellularLocation>
</comment>
<evidence type="ECO:0000256" key="7">
    <source>
        <dbReference type="ARBA" id="ARBA00023065"/>
    </source>
</evidence>
<dbReference type="Pfam" id="PF13609">
    <property type="entry name" value="Porin_4"/>
    <property type="match status" value="1"/>
</dbReference>
<gene>
    <name evidence="13" type="ORF">CWE15_08240</name>
</gene>
<keyword evidence="6 11" id="KW-0732">Signal</keyword>
<comment type="caution">
    <text evidence="13">The sequence shown here is derived from an EMBL/GenBank/DDBJ whole genome shotgun (WGS) entry which is preliminary data.</text>
</comment>
<keyword evidence="5" id="KW-0812">Transmembrane</keyword>
<evidence type="ECO:0000256" key="9">
    <source>
        <dbReference type="ARBA" id="ARBA00023136"/>
    </source>
</evidence>
<dbReference type="PRINTS" id="PR00184">
    <property type="entry name" value="NEISSPPORIN"/>
</dbReference>
<proteinExistence type="predicted"/>
<dbReference type="GO" id="GO:0006811">
    <property type="term" value="P:monoatomic ion transport"/>
    <property type="evidence" value="ECO:0007669"/>
    <property type="project" value="UniProtKB-KW"/>
</dbReference>
<reference evidence="13 14" key="1">
    <citation type="journal article" date="2011" name="Front. Microbiol.">
        <title>Genomic signatures of strain selection and enhancement in Bacillus atrophaeus var. globigii, a historical biowarfare simulant.</title>
        <authorList>
            <person name="Gibbons H.S."/>
            <person name="Broomall S.M."/>
            <person name="McNew L.A."/>
            <person name="Daligault H."/>
            <person name="Chapman C."/>
            <person name="Bruce D."/>
            <person name="Karavis M."/>
            <person name="Krepps M."/>
            <person name="McGregor P.A."/>
            <person name="Hong C."/>
            <person name="Park K.H."/>
            <person name="Akmal A."/>
            <person name="Feldman A."/>
            <person name="Lin J.S."/>
            <person name="Chang W.E."/>
            <person name="Higgs B.W."/>
            <person name="Demirev P."/>
            <person name="Lindquist J."/>
            <person name="Liem A."/>
            <person name="Fochler E."/>
            <person name="Read T.D."/>
            <person name="Tapia R."/>
            <person name="Johnson S."/>
            <person name="Bishop-Lilly K.A."/>
            <person name="Detter C."/>
            <person name="Han C."/>
            <person name="Sozhamannan S."/>
            <person name="Rosenzweig C.N."/>
            <person name="Skowronski E.W."/>
        </authorList>
    </citation>
    <scope>NUCLEOTIDE SEQUENCE [LARGE SCALE GENOMIC DNA]</scope>
    <source>
        <strain evidence="13 14">AIT1</strain>
    </source>
</reference>
<dbReference type="InterPro" id="IPR002299">
    <property type="entry name" value="Porin_Neis"/>
</dbReference>
<keyword evidence="3" id="KW-0813">Transport</keyword>
<accession>A0A432X1E6</accession>
<evidence type="ECO:0000256" key="6">
    <source>
        <dbReference type="ARBA" id="ARBA00022729"/>
    </source>
</evidence>
<keyword evidence="8" id="KW-0626">Porin</keyword>
<dbReference type="SUPFAM" id="SSF56935">
    <property type="entry name" value="Porins"/>
    <property type="match status" value="1"/>
</dbReference>
<evidence type="ECO:0000313" key="14">
    <source>
        <dbReference type="Proteomes" id="UP000286976"/>
    </source>
</evidence>
<dbReference type="InterPro" id="IPR050298">
    <property type="entry name" value="Gram-neg_bact_OMP"/>
</dbReference>
<keyword evidence="7" id="KW-0406">Ion transport</keyword>
<dbReference type="RefSeq" id="WP_126757608.1">
    <property type="nucleotide sequence ID" value="NZ_PIPQ01000004.1"/>
</dbReference>
<organism evidence="13 14">
    <name type="scientific">Aliidiomarina taiwanensis</name>
    <dbReference type="NCBI Taxonomy" id="946228"/>
    <lineage>
        <taxon>Bacteria</taxon>
        <taxon>Pseudomonadati</taxon>
        <taxon>Pseudomonadota</taxon>
        <taxon>Gammaproteobacteria</taxon>
        <taxon>Alteromonadales</taxon>
        <taxon>Idiomarinaceae</taxon>
        <taxon>Aliidiomarina</taxon>
    </lineage>
</organism>
<evidence type="ECO:0000256" key="10">
    <source>
        <dbReference type="ARBA" id="ARBA00023237"/>
    </source>
</evidence>
<dbReference type="OrthoDB" id="8173690at2"/>
<evidence type="ECO:0000256" key="5">
    <source>
        <dbReference type="ARBA" id="ARBA00022692"/>
    </source>
</evidence>
<dbReference type="GO" id="GO:0046930">
    <property type="term" value="C:pore complex"/>
    <property type="evidence" value="ECO:0007669"/>
    <property type="project" value="UniProtKB-KW"/>
</dbReference>